<name>A0A919MNT1_9ACTN</name>
<protein>
    <submittedName>
        <fullName evidence="1">Uncharacterized protein</fullName>
    </submittedName>
</protein>
<dbReference type="Proteomes" id="UP000647172">
    <property type="component" value="Unassembled WGS sequence"/>
</dbReference>
<accession>A0A919MNT1</accession>
<evidence type="ECO:0000313" key="1">
    <source>
        <dbReference type="EMBL" id="GIE51307.1"/>
    </source>
</evidence>
<reference evidence="1" key="1">
    <citation type="submission" date="2021-01" db="EMBL/GenBank/DDBJ databases">
        <title>Whole genome shotgun sequence of Actinoplanes nipponensis NBRC 14063.</title>
        <authorList>
            <person name="Komaki H."/>
            <person name="Tamura T."/>
        </authorList>
    </citation>
    <scope>NUCLEOTIDE SEQUENCE</scope>
    <source>
        <strain evidence="1">NBRC 14063</strain>
    </source>
</reference>
<dbReference type="AlphaFoldDB" id="A0A919MNT1"/>
<comment type="caution">
    <text evidence="1">The sequence shown here is derived from an EMBL/GenBank/DDBJ whole genome shotgun (WGS) entry which is preliminary data.</text>
</comment>
<gene>
    <name evidence="1" type="ORF">Ani05nite_48410</name>
</gene>
<organism evidence="1 2">
    <name type="scientific">Actinoplanes nipponensis</name>
    <dbReference type="NCBI Taxonomy" id="135950"/>
    <lineage>
        <taxon>Bacteria</taxon>
        <taxon>Bacillati</taxon>
        <taxon>Actinomycetota</taxon>
        <taxon>Actinomycetes</taxon>
        <taxon>Micromonosporales</taxon>
        <taxon>Micromonosporaceae</taxon>
        <taxon>Actinoplanes</taxon>
    </lineage>
</organism>
<dbReference type="RefSeq" id="WP_203771726.1">
    <property type="nucleotide sequence ID" value="NZ_BAAAYJ010000051.1"/>
</dbReference>
<keyword evidence="2" id="KW-1185">Reference proteome</keyword>
<dbReference type="EMBL" id="BOMQ01000057">
    <property type="protein sequence ID" value="GIE51307.1"/>
    <property type="molecule type" value="Genomic_DNA"/>
</dbReference>
<proteinExistence type="predicted"/>
<sequence length="154" mass="17201">MSDWPGWTALVVSVGTLARGEYLRAQGNAAARRALVDDVLTTYEASDLFKPELPDFDARGLVDSANSWKEKCRVARQAVGRRSPLHGDLAVCISSATRFRNEVDKTILARYPDRHTDQPVYVYGEDQDRLKALIGELVTAVSAPIHHMRDPRPR</sequence>
<evidence type="ECO:0000313" key="2">
    <source>
        <dbReference type="Proteomes" id="UP000647172"/>
    </source>
</evidence>